<evidence type="ECO:0000313" key="2">
    <source>
        <dbReference type="EMBL" id="GJC80272.1"/>
    </source>
</evidence>
<evidence type="ECO:0000256" key="1">
    <source>
        <dbReference type="SAM" id="MobiDB-lite"/>
    </source>
</evidence>
<dbReference type="EMBL" id="BPPX01000005">
    <property type="protein sequence ID" value="GJC80272.1"/>
    <property type="molecule type" value="Genomic_DNA"/>
</dbReference>
<organism evidence="2 3">
    <name type="scientific">Colletotrichum liriopes</name>
    <dbReference type="NCBI Taxonomy" id="708192"/>
    <lineage>
        <taxon>Eukaryota</taxon>
        <taxon>Fungi</taxon>
        <taxon>Dikarya</taxon>
        <taxon>Ascomycota</taxon>
        <taxon>Pezizomycotina</taxon>
        <taxon>Sordariomycetes</taxon>
        <taxon>Hypocreomycetidae</taxon>
        <taxon>Glomerellales</taxon>
        <taxon>Glomerellaceae</taxon>
        <taxon>Colletotrichum</taxon>
        <taxon>Colletotrichum spaethianum species complex</taxon>
    </lineage>
</organism>
<dbReference type="AlphaFoldDB" id="A0AA37GGI1"/>
<feature type="region of interest" description="Disordered" evidence="1">
    <location>
        <begin position="1"/>
        <end position="27"/>
    </location>
</feature>
<comment type="caution">
    <text evidence="2">The sequence shown here is derived from an EMBL/GenBank/DDBJ whole genome shotgun (WGS) entry which is preliminary data.</text>
</comment>
<sequence>MPWTTFYTLSSSTQTAGPESLPMEPTMRPIETFTPRTRKREITPLEKQARICNIEADYNPHDPIDSQKQEKGVSAFCGLLRGKGGYLEPGMVSQRVEFQDDNGGRHHYKVEWAAGCLTEVESQAIRRPLGHLSASPNCDDLMRDNYLKCNNGGVGGKVQIGCLIYTYNGGIMAGREYDW</sequence>
<reference evidence="2 3" key="1">
    <citation type="submission" date="2021-07" db="EMBL/GenBank/DDBJ databases">
        <title>Genome data of Colletotrichum spaethianum.</title>
        <authorList>
            <person name="Utami Y.D."/>
            <person name="Hiruma K."/>
        </authorList>
    </citation>
    <scope>NUCLEOTIDE SEQUENCE [LARGE SCALE GENOMIC DNA]</scope>
    <source>
        <strain evidence="2 3">MAFF 242679</strain>
    </source>
</reference>
<keyword evidence="3" id="KW-1185">Reference proteome</keyword>
<feature type="compositionally biased region" description="Polar residues" evidence="1">
    <location>
        <begin position="1"/>
        <end position="17"/>
    </location>
</feature>
<protein>
    <submittedName>
        <fullName evidence="2">Uncharacterized protein</fullName>
    </submittedName>
</protein>
<evidence type="ECO:0000313" key="3">
    <source>
        <dbReference type="Proteomes" id="UP001055172"/>
    </source>
</evidence>
<proteinExistence type="predicted"/>
<gene>
    <name evidence="2" type="ORF">ColLi_03110</name>
</gene>
<accession>A0AA37GGI1</accession>
<dbReference type="Proteomes" id="UP001055172">
    <property type="component" value="Unassembled WGS sequence"/>
</dbReference>
<name>A0AA37GGI1_9PEZI</name>